<feature type="signal peptide" evidence="2">
    <location>
        <begin position="1"/>
        <end position="21"/>
    </location>
</feature>
<evidence type="ECO:0000256" key="2">
    <source>
        <dbReference type="SAM" id="SignalP"/>
    </source>
</evidence>
<keyword evidence="2" id="KW-0732">Signal</keyword>
<accession>A0A9D1RNK9</accession>
<organism evidence="3 4">
    <name type="scientific">Candidatus Corynebacterium avicola</name>
    <dbReference type="NCBI Taxonomy" id="2838527"/>
    <lineage>
        <taxon>Bacteria</taxon>
        <taxon>Bacillati</taxon>
        <taxon>Actinomycetota</taxon>
        <taxon>Actinomycetes</taxon>
        <taxon>Mycobacteriales</taxon>
        <taxon>Corynebacteriaceae</taxon>
        <taxon>Corynebacterium</taxon>
    </lineage>
</organism>
<feature type="compositionally biased region" description="Acidic residues" evidence="1">
    <location>
        <begin position="46"/>
        <end position="76"/>
    </location>
</feature>
<sequence>MTDFKKLRLAIIAGIAVPALALTACSSDDSDSGSDSGSSDSTDSADSGESEDSEGSEDTEDSGESEDSSDDSDDSDSGSSGELEGAPDDFELTEPGSKLSLGEAAYVVTQAPADEESGETSPMQYWKVTAQDLTDVPKEDIEVDDEDGQVEKFICVNYDVEYLGASEEADPEAASAVQAPEFGAVDDSGNGANWVMMSDASDCNIHASDELPYDASELQDGKVYKGAELSYETNDGSGVTATGLEFEYNVEGVEELENADSIFWN</sequence>
<evidence type="ECO:0008006" key="5">
    <source>
        <dbReference type="Google" id="ProtNLM"/>
    </source>
</evidence>
<dbReference type="Proteomes" id="UP000824190">
    <property type="component" value="Unassembled WGS sequence"/>
</dbReference>
<evidence type="ECO:0000313" key="4">
    <source>
        <dbReference type="Proteomes" id="UP000824190"/>
    </source>
</evidence>
<dbReference type="AlphaFoldDB" id="A0A9D1RNK9"/>
<feature type="region of interest" description="Disordered" evidence="1">
    <location>
        <begin position="25"/>
        <end position="103"/>
    </location>
</feature>
<feature type="chain" id="PRO_5038953378" description="DUF5067 domain-containing protein" evidence="2">
    <location>
        <begin position="22"/>
        <end position="265"/>
    </location>
</feature>
<evidence type="ECO:0000313" key="3">
    <source>
        <dbReference type="EMBL" id="HIW90909.1"/>
    </source>
</evidence>
<dbReference type="EMBL" id="DXGC01000043">
    <property type="protein sequence ID" value="HIW90909.1"/>
    <property type="molecule type" value="Genomic_DNA"/>
</dbReference>
<name>A0A9D1RNK9_9CORY</name>
<feature type="compositionally biased region" description="Low complexity" evidence="1">
    <location>
        <begin position="33"/>
        <end position="45"/>
    </location>
</feature>
<reference evidence="3" key="1">
    <citation type="journal article" date="2021" name="PeerJ">
        <title>Extensive microbial diversity within the chicken gut microbiome revealed by metagenomics and culture.</title>
        <authorList>
            <person name="Gilroy R."/>
            <person name="Ravi A."/>
            <person name="Getino M."/>
            <person name="Pursley I."/>
            <person name="Horton D.L."/>
            <person name="Alikhan N.F."/>
            <person name="Baker D."/>
            <person name="Gharbi K."/>
            <person name="Hall N."/>
            <person name="Watson M."/>
            <person name="Adriaenssens E.M."/>
            <person name="Foster-Nyarko E."/>
            <person name="Jarju S."/>
            <person name="Secka A."/>
            <person name="Antonio M."/>
            <person name="Oren A."/>
            <person name="Chaudhuri R.R."/>
            <person name="La Ragione R."/>
            <person name="Hildebrand F."/>
            <person name="Pallen M.J."/>
        </authorList>
    </citation>
    <scope>NUCLEOTIDE SEQUENCE</scope>
    <source>
        <strain evidence="3">CHK32-1732</strain>
    </source>
</reference>
<comment type="caution">
    <text evidence="3">The sequence shown here is derived from an EMBL/GenBank/DDBJ whole genome shotgun (WGS) entry which is preliminary data.</text>
</comment>
<protein>
    <recommendedName>
        <fullName evidence="5">DUF5067 domain-containing protein</fullName>
    </recommendedName>
</protein>
<dbReference type="PROSITE" id="PS51257">
    <property type="entry name" value="PROKAR_LIPOPROTEIN"/>
    <property type="match status" value="1"/>
</dbReference>
<reference evidence="3" key="2">
    <citation type="submission" date="2021-04" db="EMBL/GenBank/DDBJ databases">
        <authorList>
            <person name="Gilroy R."/>
        </authorList>
    </citation>
    <scope>NUCLEOTIDE SEQUENCE</scope>
    <source>
        <strain evidence="3">CHK32-1732</strain>
    </source>
</reference>
<gene>
    <name evidence="3" type="ORF">H9870_04520</name>
</gene>
<evidence type="ECO:0000256" key="1">
    <source>
        <dbReference type="SAM" id="MobiDB-lite"/>
    </source>
</evidence>
<proteinExistence type="predicted"/>